<evidence type="ECO:0000256" key="1">
    <source>
        <dbReference type="PIRSR" id="PIRSR613078-2"/>
    </source>
</evidence>
<evidence type="ECO:0000313" key="2">
    <source>
        <dbReference type="EMBL" id="ODS02194.1"/>
    </source>
</evidence>
<dbReference type="Gene3D" id="3.40.50.1240">
    <property type="entry name" value="Phosphoglycerate mutase-like"/>
    <property type="match status" value="1"/>
</dbReference>
<dbReference type="PANTHER" id="PTHR47623">
    <property type="entry name" value="OS09G0287300 PROTEIN"/>
    <property type="match status" value="1"/>
</dbReference>
<reference evidence="2 3" key="1">
    <citation type="journal article" date="2016" name="Environ. Microbiol.">
        <title>New Methyloceanibacter diversity from North Sea sediments includes methanotroph containing solely the soluble methane monooxygenase.</title>
        <authorList>
            <person name="Vekeman B."/>
            <person name="Kerckhof F.M."/>
            <person name="Cremers G."/>
            <person name="de Vos P."/>
            <person name="Vandamme P."/>
            <person name="Boon N."/>
            <person name="Op den Camp H.J."/>
            <person name="Heylen K."/>
        </authorList>
    </citation>
    <scope>NUCLEOTIDE SEQUENCE [LARGE SCALE GENOMIC DNA]</scope>
    <source>
        <strain evidence="2 3">R-67177</strain>
    </source>
</reference>
<proteinExistence type="predicted"/>
<gene>
    <name evidence="2" type="ORF">AUC71_02105</name>
</gene>
<keyword evidence="3" id="KW-1185">Reference proteome</keyword>
<dbReference type="Pfam" id="PF00300">
    <property type="entry name" value="His_Phos_1"/>
    <property type="match status" value="1"/>
</dbReference>
<evidence type="ECO:0000313" key="3">
    <source>
        <dbReference type="Proteomes" id="UP000095042"/>
    </source>
</evidence>
<dbReference type="EMBL" id="LPWD01000379">
    <property type="protein sequence ID" value="ODS02194.1"/>
    <property type="molecule type" value="Genomic_DNA"/>
</dbReference>
<sequence>MSQEAATMLTLSLLRHAKSSWKNPSLPDRERSLSTRGVADAPVMGRAMTERGIDPELVLCSSARRTVDTLALVLPELKVEPKVLYEDALYHASPAEMLDMLRGLQPGSRHVMIVGHNPEMQALALDLIGAGPKHMRDKLKEKFPTAGLAVINFTAGLWSSVDVNSGSLALFLTPKELRPDHSS</sequence>
<accession>A0A1E3W8Q8</accession>
<dbReference type="AlphaFoldDB" id="A0A1E3W8Q8"/>
<dbReference type="SUPFAM" id="SSF53254">
    <property type="entry name" value="Phosphoglycerate mutase-like"/>
    <property type="match status" value="1"/>
</dbReference>
<dbReference type="InterPro" id="IPR013078">
    <property type="entry name" value="His_Pase_superF_clade-1"/>
</dbReference>
<organism evidence="2 3">
    <name type="scientific">Methyloceanibacter marginalis</name>
    <dbReference type="NCBI Taxonomy" id="1774971"/>
    <lineage>
        <taxon>Bacteria</taxon>
        <taxon>Pseudomonadati</taxon>
        <taxon>Pseudomonadota</taxon>
        <taxon>Alphaproteobacteria</taxon>
        <taxon>Hyphomicrobiales</taxon>
        <taxon>Hyphomicrobiaceae</taxon>
        <taxon>Methyloceanibacter</taxon>
    </lineage>
</organism>
<comment type="caution">
    <text evidence="2">The sequence shown here is derived from an EMBL/GenBank/DDBJ whole genome shotgun (WGS) entry which is preliminary data.</text>
</comment>
<dbReference type="PANTHER" id="PTHR47623:SF1">
    <property type="entry name" value="OS09G0287300 PROTEIN"/>
    <property type="match status" value="1"/>
</dbReference>
<evidence type="ECO:0008006" key="4">
    <source>
        <dbReference type="Google" id="ProtNLM"/>
    </source>
</evidence>
<dbReference type="InterPro" id="IPR029033">
    <property type="entry name" value="His_PPase_superfam"/>
</dbReference>
<name>A0A1E3W8Q8_9HYPH</name>
<dbReference type="Proteomes" id="UP000095042">
    <property type="component" value="Unassembled WGS sequence"/>
</dbReference>
<feature type="binding site" evidence="1">
    <location>
        <position position="65"/>
    </location>
    <ligand>
        <name>substrate</name>
    </ligand>
</feature>
<dbReference type="CDD" id="cd07067">
    <property type="entry name" value="HP_PGM_like"/>
    <property type="match status" value="1"/>
</dbReference>
<protein>
    <recommendedName>
        <fullName evidence="4">Phosphohistidine phosphatase</fullName>
    </recommendedName>
</protein>